<dbReference type="AlphaFoldDB" id="A0A6J7IMR0"/>
<organism evidence="1">
    <name type="scientific">freshwater metagenome</name>
    <dbReference type="NCBI Taxonomy" id="449393"/>
    <lineage>
        <taxon>unclassified sequences</taxon>
        <taxon>metagenomes</taxon>
        <taxon>ecological metagenomes</taxon>
    </lineage>
</organism>
<reference evidence="1" key="1">
    <citation type="submission" date="2020-05" db="EMBL/GenBank/DDBJ databases">
        <authorList>
            <person name="Chiriac C."/>
            <person name="Salcher M."/>
            <person name="Ghai R."/>
            <person name="Kavagutti S V."/>
        </authorList>
    </citation>
    <scope>NUCLEOTIDE SEQUENCE</scope>
</reference>
<gene>
    <name evidence="1" type="ORF">UFOPK3564_02442</name>
</gene>
<proteinExistence type="predicted"/>
<protein>
    <submittedName>
        <fullName evidence="1">Unannotated protein</fullName>
    </submittedName>
</protein>
<accession>A0A6J7IMR0</accession>
<dbReference type="EMBL" id="CAFBMK010000172">
    <property type="protein sequence ID" value="CAB4932289.1"/>
    <property type="molecule type" value="Genomic_DNA"/>
</dbReference>
<sequence>MAVPRWKHRCNRVASRFRAVGGTLQVEGDTLWFRPSDLERRLNEEDWSLPLASVTGFRVAPVSVRDLFVGGLRPRLALDEGRQATHLFVVRDPQAVAKELLAVAVEPVDGAFPGDGARG</sequence>
<name>A0A6J7IMR0_9ZZZZ</name>
<evidence type="ECO:0000313" key="1">
    <source>
        <dbReference type="EMBL" id="CAB4932289.1"/>
    </source>
</evidence>